<sequence>MSQRTLETWKSDIWRWRFYGIAAYESVLVIFVSTSLTIASTVLWRLPIRHAFESLINPWLWCLFILEIFLLTATLTAQMQLLRVEELPQSRWLRPWFRLPKWLGEPLPNMLGHVQTLGGLIDVSVYYAASAIAGAASMYYFISLGGRTGAKWTWWFGLVLGVLHATAVLARGKNVLTFPIIHQQRIFALKKELPKAVPSAAVLPLVALGMTAVLRLVLISDGAHWTLRDVILSQVVGWLTVFCLYMGSCLLNIVVVEHLRFALPGDTDPNGKLFAVLQDAKDPVWQALALQDLSFFSQQGPSELWRRTAIFSDVSGNAWKIPVQFCLTEVDKVAKRVAAVLPQTGAKPGEARPESHAAPKWNVHPTSTKPLGGIGHAQEEAAWYVRSRCWQSVQCIRVLAALSVASQSEDRLGTAQLSEPNVGAVTAVLGSLVLALQAYAKTCVAAAPRGTALTQQSMGPDAPGGMRSGNVGAPVFALHDAAVAALYSILGAFGSELIAVVKSSKVQMPFGTSADVVALLERCSTYNE</sequence>
<protein>
    <submittedName>
        <fullName evidence="15">Uncharacterized protein</fullName>
    </submittedName>
</protein>
<evidence type="ECO:0000313" key="16">
    <source>
        <dbReference type="Proteomes" id="UP001491310"/>
    </source>
</evidence>
<keyword evidence="4" id="KW-0813">Transport</keyword>
<organism evidence="15 16">
    <name type="scientific">Coccomyxa subellipsoidea</name>
    <dbReference type="NCBI Taxonomy" id="248742"/>
    <lineage>
        <taxon>Eukaryota</taxon>
        <taxon>Viridiplantae</taxon>
        <taxon>Chlorophyta</taxon>
        <taxon>core chlorophytes</taxon>
        <taxon>Trebouxiophyceae</taxon>
        <taxon>Trebouxiophyceae incertae sedis</taxon>
        <taxon>Coccomyxaceae</taxon>
        <taxon>Coccomyxa</taxon>
    </lineage>
</organism>
<feature type="transmembrane region" description="Helical" evidence="14">
    <location>
        <begin position="231"/>
        <end position="255"/>
    </location>
</feature>
<feature type="region of interest" description="Disordered" evidence="13">
    <location>
        <begin position="345"/>
        <end position="371"/>
    </location>
</feature>
<proteinExistence type="inferred from homology"/>
<evidence type="ECO:0000256" key="14">
    <source>
        <dbReference type="SAM" id="Phobius"/>
    </source>
</evidence>
<dbReference type="EMBL" id="JALJOT010000006">
    <property type="protein sequence ID" value="KAK9909863.1"/>
    <property type="molecule type" value="Genomic_DNA"/>
</dbReference>
<evidence type="ECO:0000256" key="4">
    <source>
        <dbReference type="ARBA" id="ARBA00022448"/>
    </source>
</evidence>
<accession>A0ABR2YSE2</accession>
<evidence type="ECO:0000313" key="15">
    <source>
        <dbReference type="EMBL" id="KAK9909863.1"/>
    </source>
</evidence>
<keyword evidence="12" id="KW-0539">Nucleus</keyword>
<evidence type="ECO:0000256" key="2">
    <source>
        <dbReference type="ARBA" id="ARBA00004567"/>
    </source>
</evidence>
<keyword evidence="7" id="KW-0653">Protein transport</keyword>
<dbReference type="InterPro" id="IPR019049">
    <property type="entry name" value="Nucleoporin_prot_Ndc1/Nup"/>
</dbReference>
<dbReference type="Proteomes" id="UP001491310">
    <property type="component" value="Unassembled WGS sequence"/>
</dbReference>
<feature type="transmembrane region" description="Helical" evidence="14">
    <location>
        <begin position="125"/>
        <end position="142"/>
    </location>
</feature>
<reference evidence="15 16" key="1">
    <citation type="journal article" date="2024" name="Nat. Commun.">
        <title>Phylogenomics reveals the evolutionary origins of lichenization in chlorophyte algae.</title>
        <authorList>
            <person name="Puginier C."/>
            <person name="Libourel C."/>
            <person name="Otte J."/>
            <person name="Skaloud P."/>
            <person name="Haon M."/>
            <person name="Grisel S."/>
            <person name="Petersen M."/>
            <person name="Berrin J.G."/>
            <person name="Delaux P.M."/>
            <person name="Dal Grande F."/>
            <person name="Keller J."/>
        </authorList>
    </citation>
    <scope>NUCLEOTIDE SEQUENCE [LARGE SCALE GENOMIC DNA]</scope>
    <source>
        <strain evidence="15 16">SAG 216-7</strain>
    </source>
</reference>
<keyword evidence="11 14" id="KW-0472">Membrane</keyword>
<comment type="similarity">
    <text evidence="3">Belongs to the NDC1 family.</text>
</comment>
<evidence type="ECO:0000256" key="11">
    <source>
        <dbReference type="ARBA" id="ARBA00023136"/>
    </source>
</evidence>
<keyword evidence="16" id="KW-1185">Reference proteome</keyword>
<evidence type="ECO:0000256" key="12">
    <source>
        <dbReference type="ARBA" id="ARBA00023242"/>
    </source>
</evidence>
<evidence type="ECO:0000256" key="3">
    <source>
        <dbReference type="ARBA" id="ARBA00005760"/>
    </source>
</evidence>
<keyword evidence="5 14" id="KW-0812">Transmembrane</keyword>
<evidence type="ECO:0000256" key="9">
    <source>
        <dbReference type="ARBA" id="ARBA00023010"/>
    </source>
</evidence>
<evidence type="ECO:0000256" key="8">
    <source>
        <dbReference type="ARBA" id="ARBA00022989"/>
    </source>
</evidence>
<dbReference type="PANTHER" id="PTHR13269:SF6">
    <property type="entry name" value="NUCLEOPORIN NDC1"/>
    <property type="match status" value="1"/>
</dbReference>
<dbReference type="Pfam" id="PF09531">
    <property type="entry name" value="Ndc1_Nup"/>
    <property type="match status" value="1"/>
</dbReference>
<feature type="transmembrane region" description="Helical" evidence="14">
    <location>
        <begin position="58"/>
        <end position="77"/>
    </location>
</feature>
<evidence type="ECO:0000256" key="10">
    <source>
        <dbReference type="ARBA" id="ARBA00023132"/>
    </source>
</evidence>
<name>A0ABR2YSE2_9CHLO</name>
<evidence type="ECO:0000256" key="6">
    <source>
        <dbReference type="ARBA" id="ARBA00022816"/>
    </source>
</evidence>
<keyword evidence="10" id="KW-0906">Nuclear pore complex</keyword>
<keyword evidence="6" id="KW-0509">mRNA transport</keyword>
<evidence type="ECO:0000256" key="5">
    <source>
        <dbReference type="ARBA" id="ARBA00022692"/>
    </source>
</evidence>
<gene>
    <name evidence="15" type="ORF">WJX75_008594</name>
</gene>
<evidence type="ECO:0000256" key="13">
    <source>
        <dbReference type="SAM" id="MobiDB-lite"/>
    </source>
</evidence>
<comment type="subcellular location">
    <subcellularLocation>
        <location evidence="1">Nucleus membrane</location>
        <topology evidence="1">Multi-pass membrane protein</topology>
    </subcellularLocation>
    <subcellularLocation>
        <location evidence="2">Nucleus</location>
        <location evidence="2">Nuclear pore complex</location>
    </subcellularLocation>
</comment>
<feature type="transmembrane region" description="Helical" evidence="14">
    <location>
        <begin position="154"/>
        <end position="172"/>
    </location>
</feature>
<keyword evidence="8 14" id="KW-1133">Transmembrane helix</keyword>
<evidence type="ECO:0000256" key="1">
    <source>
        <dbReference type="ARBA" id="ARBA00004232"/>
    </source>
</evidence>
<feature type="transmembrane region" description="Helical" evidence="14">
    <location>
        <begin position="193"/>
        <end position="219"/>
    </location>
</feature>
<feature type="transmembrane region" description="Helical" evidence="14">
    <location>
        <begin position="21"/>
        <end position="46"/>
    </location>
</feature>
<evidence type="ECO:0000256" key="7">
    <source>
        <dbReference type="ARBA" id="ARBA00022927"/>
    </source>
</evidence>
<keyword evidence="9" id="KW-0811">Translocation</keyword>
<comment type="caution">
    <text evidence="15">The sequence shown here is derived from an EMBL/GenBank/DDBJ whole genome shotgun (WGS) entry which is preliminary data.</text>
</comment>
<dbReference type="PANTHER" id="PTHR13269">
    <property type="entry name" value="NUCLEOPORIN NDC1"/>
    <property type="match status" value="1"/>
</dbReference>